<dbReference type="Proteomes" id="UP000679725">
    <property type="component" value="Unassembled WGS sequence"/>
</dbReference>
<dbReference type="Pfam" id="PF12704">
    <property type="entry name" value="MacB_PCD"/>
    <property type="match status" value="2"/>
</dbReference>
<evidence type="ECO:0000313" key="10">
    <source>
        <dbReference type="Proteomes" id="UP000679725"/>
    </source>
</evidence>
<comment type="subcellular location">
    <subcellularLocation>
        <location evidence="1">Cell membrane</location>
        <topology evidence="1">Multi-pass membrane protein</topology>
    </subcellularLocation>
</comment>
<dbReference type="PANTHER" id="PTHR30572">
    <property type="entry name" value="MEMBRANE COMPONENT OF TRANSPORTER-RELATED"/>
    <property type="match status" value="1"/>
</dbReference>
<dbReference type="InterPro" id="IPR003838">
    <property type="entry name" value="ABC3_permease_C"/>
</dbReference>
<evidence type="ECO:0000256" key="5">
    <source>
        <dbReference type="ARBA" id="ARBA00023136"/>
    </source>
</evidence>
<evidence type="ECO:0000256" key="3">
    <source>
        <dbReference type="ARBA" id="ARBA00022692"/>
    </source>
</evidence>
<dbReference type="Pfam" id="PF02687">
    <property type="entry name" value="FtsX"/>
    <property type="match status" value="2"/>
</dbReference>
<gene>
    <name evidence="9" type="ORF">DYBT9623_02345</name>
</gene>
<feature type="domain" description="MacB-like periplasmic core" evidence="8">
    <location>
        <begin position="20"/>
        <end position="244"/>
    </location>
</feature>
<feature type="transmembrane region" description="Helical" evidence="6">
    <location>
        <begin position="328"/>
        <end position="354"/>
    </location>
</feature>
<keyword evidence="4 6" id="KW-1133">Transmembrane helix</keyword>
<keyword evidence="2" id="KW-1003">Cell membrane</keyword>
<evidence type="ECO:0000313" key="9">
    <source>
        <dbReference type="EMBL" id="CAG5069609.1"/>
    </source>
</evidence>
<proteinExistence type="predicted"/>
<keyword evidence="3 6" id="KW-0812">Transmembrane</keyword>
<evidence type="ECO:0008006" key="11">
    <source>
        <dbReference type="Google" id="ProtNLM"/>
    </source>
</evidence>
<dbReference type="RefSeq" id="WP_215233710.1">
    <property type="nucleotide sequence ID" value="NZ_CAJRAU010000003.1"/>
</dbReference>
<reference evidence="9 10" key="1">
    <citation type="submission" date="2021-04" db="EMBL/GenBank/DDBJ databases">
        <authorList>
            <person name="Rodrigo-Torres L."/>
            <person name="Arahal R. D."/>
            <person name="Lucena T."/>
        </authorList>
    </citation>
    <scope>NUCLEOTIDE SEQUENCE [LARGE SCALE GENOMIC DNA]</scope>
    <source>
        <strain evidence="9 10">CECT 9623</strain>
    </source>
</reference>
<protein>
    <recommendedName>
        <fullName evidence="11">ABC transport system permease protein</fullName>
    </recommendedName>
</protein>
<dbReference type="InterPro" id="IPR050250">
    <property type="entry name" value="Macrolide_Exporter_MacB"/>
</dbReference>
<feature type="transmembrane region" description="Helical" evidence="6">
    <location>
        <begin position="760"/>
        <end position="783"/>
    </location>
</feature>
<accession>A0ABN7R858</accession>
<feature type="domain" description="ABC3 transporter permease C-terminal" evidence="7">
    <location>
        <begin position="287"/>
        <end position="400"/>
    </location>
</feature>
<feature type="domain" description="MacB-like periplasmic core" evidence="8">
    <location>
        <begin position="436"/>
        <end position="616"/>
    </location>
</feature>
<dbReference type="InterPro" id="IPR025857">
    <property type="entry name" value="MacB_PCD"/>
</dbReference>
<feature type="transmembrane region" description="Helical" evidence="6">
    <location>
        <begin position="374"/>
        <end position="402"/>
    </location>
</feature>
<dbReference type="PANTHER" id="PTHR30572:SF18">
    <property type="entry name" value="ABC-TYPE MACROLIDE FAMILY EXPORT SYSTEM PERMEASE COMPONENT 2"/>
    <property type="match status" value="1"/>
</dbReference>
<name>A0ABN7R858_9BACT</name>
<feature type="transmembrane region" description="Helical" evidence="6">
    <location>
        <begin position="680"/>
        <end position="702"/>
    </location>
</feature>
<keyword evidence="5 6" id="KW-0472">Membrane</keyword>
<evidence type="ECO:0000256" key="2">
    <source>
        <dbReference type="ARBA" id="ARBA00022475"/>
    </source>
</evidence>
<evidence type="ECO:0000256" key="4">
    <source>
        <dbReference type="ARBA" id="ARBA00022989"/>
    </source>
</evidence>
<sequence>MLHNYFKIALRNLLKRRFYSLLTIFGLSVGITFTYLVGSYIYGELKVNADLRNADNQYIIRSDWKNPDMGIDLATLGPLGKALRDEYPNLVAGYYRYDGITVAVSKGDKHFREEVQTGDSTLLTMYGFPLLHGDAKTAMQQPNAVVITRAKALKYFGRTDVVGENLTLHNFIGGKQEYEVTAVLDDLPNNSVNHLLGNTSEVFIPLSSLDGRKGAENDWNFPYMLTFIQLQKGVQPADLEKPIARLLATNTPPQLRSNLRAYLTPLKSYYREANNGLVQKMIYTLSAITAFILLMAVVNFINISVASSASRLKEIGVRKVLGSLKTQIIGQFLAESVLLAAVASLLSIGFYVLARGYFGNIIGTELASLMQLPGWSFVIAPLIALLVGLLAGSYPAFVLSAIPSVESMKGKFKSVKENIGFRRMLLAVQFTIALFVFAAASIVSQQVDYFFNKSLGFNKNARVTVAVPRDWTPEGLAKMEAIRSEFGRMKEVSSVSLSYEIPNGNSGAEYGVYQAGQDSASATHTKFLATDQHFASTYGIPLLAGDFFQKSDIAPQTDRIVVNESLTKALGYQNPGDAVGRQIRIHNFPQPLTISGVTANFHFESMHNAIKPLAFLHVRGGNAYRFLTFHLGPDMVSSMAAVEQKWHEVMPDAPFEYNFIDQTLQKLYQSEIQLKKASQLATILAAIIVLLGISGMVSLNVARRTRELGIRKVLGASEMSVVMLFLKEFLIVMLIGAVISFPSAFFIMKNWLENYAYRITPGWVTFAAIGFGFAILIGLMVCIQTYKAARMNPVKSLKLE</sequence>
<feature type="domain" description="ABC3 transporter permease C-terminal" evidence="7">
    <location>
        <begin position="681"/>
        <end position="793"/>
    </location>
</feature>
<dbReference type="EMBL" id="CAJRAU010000003">
    <property type="protein sequence ID" value="CAG5069609.1"/>
    <property type="molecule type" value="Genomic_DNA"/>
</dbReference>
<feature type="transmembrane region" description="Helical" evidence="6">
    <location>
        <begin position="21"/>
        <end position="42"/>
    </location>
</feature>
<evidence type="ECO:0000256" key="1">
    <source>
        <dbReference type="ARBA" id="ARBA00004651"/>
    </source>
</evidence>
<evidence type="ECO:0000259" key="8">
    <source>
        <dbReference type="Pfam" id="PF12704"/>
    </source>
</evidence>
<feature type="transmembrane region" description="Helical" evidence="6">
    <location>
        <begin position="423"/>
        <end position="443"/>
    </location>
</feature>
<organism evidence="9 10">
    <name type="scientific">Dyadobacter linearis</name>
    <dbReference type="NCBI Taxonomy" id="2823330"/>
    <lineage>
        <taxon>Bacteria</taxon>
        <taxon>Pseudomonadati</taxon>
        <taxon>Bacteroidota</taxon>
        <taxon>Cytophagia</taxon>
        <taxon>Cytophagales</taxon>
        <taxon>Spirosomataceae</taxon>
        <taxon>Dyadobacter</taxon>
    </lineage>
</organism>
<feature type="transmembrane region" description="Helical" evidence="6">
    <location>
        <begin position="729"/>
        <end position="748"/>
    </location>
</feature>
<evidence type="ECO:0000256" key="6">
    <source>
        <dbReference type="SAM" id="Phobius"/>
    </source>
</evidence>
<feature type="transmembrane region" description="Helical" evidence="6">
    <location>
        <begin position="281"/>
        <end position="307"/>
    </location>
</feature>
<evidence type="ECO:0000259" key="7">
    <source>
        <dbReference type="Pfam" id="PF02687"/>
    </source>
</evidence>
<comment type="caution">
    <text evidence="9">The sequence shown here is derived from an EMBL/GenBank/DDBJ whole genome shotgun (WGS) entry which is preliminary data.</text>
</comment>
<keyword evidence="10" id="KW-1185">Reference proteome</keyword>